<comment type="caution">
    <text evidence="1">The sequence shown here is derived from an EMBL/GenBank/DDBJ whole genome shotgun (WGS) entry which is preliminary data.</text>
</comment>
<organism evidence="1 2">
    <name type="scientific">Brassica carinata</name>
    <name type="common">Ethiopian mustard</name>
    <name type="synonym">Abyssinian cabbage</name>
    <dbReference type="NCBI Taxonomy" id="52824"/>
    <lineage>
        <taxon>Eukaryota</taxon>
        <taxon>Viridiplantae</taxon>
        <taxon>Streptophyta</taxon>
        <taxon>Embryophyta</taxon>
        <taxon>Tracheophyta</taxon>
        <taxon>Spermatophyta</taxon>
        <taxon>Magnoliopsida</taxon>
        <taxon>eudicotyledons</taxon>
        <taxon>Gunneridae</taxon>
        <taxon>Pentapetalae</taxon>
        <taxon>rosids</taxon>
        <taxon>malvids</taxon>
        <taxon>Brassicales</taxon>
        <taxon>Brassicaceae</taxon>
        <taxon>Brassiceae</taxon>
        <taxon>Brassica</taxon>
    </lineage>
</organism>
<dbReference type="Proteomes" id="UP000886595">
    <property type="component" value="Unassembled WGS sequence"/>
</dbReference>
<proteinExistence type="predicted"/>
<accession>A0A8X7UP35</accession>
<sequence>MRSLQVASDYAQYEITPSIDGLSHQKVLKSYEIDGEVMSDAGMKVMRPVWREGSLTKDVHNIHGSERATEKIVSGVVQFKQGYVEKARYKPSFKSNATHTSVAWAQADGILVP</sequence>
<reference evidence="1 2" key="1">
    <citation type="submission" date="2020-02" db="EMBL/GenBank/DDBJ databases">
        <authorList>
            <person name="Ma Q."/>
            <person name="Huang Y."/>
            <person name="Song X."/>
            <person name="Pei D."/>
        </authorList>
    </citation>
    <scope>NUCLEOTIDE SEQUENCE [LARGE SCALE GENOMIC DNA]</scope>
    <source>
        <strain evidence="1">Sxm20200214</strain>
        <tissue evidence="1">Leaf</tissue>
    </source>
</reference>
<gene>
    <name evidence="1" type="ORF">Bca52824_045233</name>
</gene>
<evidence type="ECO:0000313" key="2">
    <source>
        <dbReference type="Proteomes" id="UP000886595"/>
    </source>
</evidence>
<dbReference type="EMBL" id="JAAMPC010000010">
    <property type="protein sequence ID" value="KAG2285629.1"/>
    <property type="molecule type" value="Genomic_DNA"/>
</dbReference>
<keyword evidence="2" id="KW-1185">Reference proteome</keyword>
<dbReference type="OrthoDB" id="1935339at2759"/>
<evidence type="ECO:0000313" key="1">
    <source>
        <dbReference type="EMBL" id="KAG2285629.1"/>
    </source>
</evidence>
<dbReference type="AlphaFoldDB" id="A0A8X7UP35"/>
<name>A0A8X7UP35_BRACI</name>
<protein>
    <submittedName>
        <fullName evidence="1">Uncharacterized protein</fullName>
    </submittedName>
</protein>